<evidence type="ECO:0000313" key="2">
    <source>
        <dbReference type="Proteomes" id="UP000578352"/>
    </source>
</evidence>
<protein>
    <recommendedName>
        <fullName evidence="3">TfoX/Sxy family protein</fullName>
    </recommendedName>
</protein>
<reference evidence="1 2" key="1">
    <citation type="submission" date="2020-07" db="EMBL/GenBank/DDBJ databases">
        <title>Sequencing the genomes of 1000 actinobacteria strains.</title>
        <authorList>
            <person name="Klenk H.-P."/>
        </authorList>
    </citation>
    <scope>NUCLEOTIDE SEQUENCE [LARGE SCALE GENOMIC DNA]</scope>
    <source>
        <strain evidence="1 2">DSM 15165</strain>
    </source>
</reference>
<evidence type="ECO:0008006" key="3">
    <source>
        <dbReference type="Google" id="ProtNLM"/>
    </source>
</evidence>
<dbReference type="RefSeq" id="WP_179608972.1">
    <property type="nucleotide sequence ID" value="NZ_JACCFL010000001.1"/>
</dbReference>
<sequence length="94" mass="10175">MNDSPELAFDLLTTELLQDPDHDVSATATGLHTHGKLFAYLDRGQLFVDLPTTRAADLIDRGVATATSAARTQPTGVWVRVAEVEDWPELAAEA</sequence>
<feature type="non-terminal residue" evidence="1">
    <location>
        <position position="94"/>
    </location>
</feature>
<accession>A0A853CZF2</accession>
<proteinExistence type="predicted"/>
<dbReference type="EMBL" id="JACCFL010000001">
    <property type="protein sequence ID" value="NYJ25968.1"/>
    <property type="molecule type" value="Genomic_DNA"/>
</dbReference>
<comment type="caution">
    <text evidence="1">The sequence shown here is derived from an EMBL/GenBank/DDBJ whole genome shotgun (WGS) entry which is preliminary data.</text>
</comment>
<name>A0A853CZF2_9MICO</name>
<evidence type="ECO:0000313" key="1">
    <source>
        <dbReference type="EMBL" id="NYJ25968.1"/>
    </source>
</evidence>
<gene>
    <name evidence="1" type="ORF">HNR13_004255</name>
</gene>
<organism evidence="1 2">
    <name type="scientific">Leifsonia shinshuensis</name>
    <dbReference type="NCBI Taxonomy" id="150026"/>
    <lineage>
        <taxon>Bacteria</taxon>
        <taxon>Bacillati</taxon>
        <taxon>Actinomycetota</taxon>
        <taxon>Actinomycetes</taxon>
        <taxon>Micrococcales</taxon>
        <taxon>Microbacteriaceae</taxon>
        <taxon>Leifsonia</taxon>
    </lineage>
</organism>
<dbReference type="AlphaFoldDB" id="A0A853CZF2"/>
<dbReference type="Proteomes" id="UP000578352">
    <property type="component" value="Unassembled WGS sequence"/>
</dbReference>